<proteinExistence type="predicted"/>
<evidence type="ECO:0000313" key="1">
    <source>
        <dbReference type="EMBL" id="KDP39740.1"/>
    </source>
</evidence>
<organism evidence="1 2">
    <name type="scientific">Jatropha curcas</name>
    <name type="common">Barbados nut</name>
    <dbReference type="NCBI Taxonomy" id="180498"/>
    <lineage>
        <taxon>Eukaryota</taxon>
        <taxon>Viridiplantae</taxon>
        <taxon>Streptophyta</taxon>
        <taxon>Embryophyta</taxon>
        <taxon>Tracheophyta</taxon>
        <taxon>Spermatophyta</taxon>
        <taxon>Magnoliopsida</taxon>
        <taxon>eudicotyledons</taxon>
        <taxon>Gunneridae</taxon>
        <taxon>Pentapetalae</taxon>
        <taxon>rosids</taxon>
        <taxon>fabids</taxon>
        <taxon>Malpighiales</taxon>
        <taxon>Euphorbiaceae</taxon>
        <taxon>Crotonoideae</taxon>
        <taxon>Jatropheae</taxon>
        <taxon>Jatropha</taxon>
    </lineage>
</organism>
<protein>
    <submittedName>
        <fullName evidence="1">Uncharacterized protein</fullName>
    </submittedName>
</protein>
<dbReference type="EMBL" id="KK914347">
    <property type="protein sequence ID" value="KDP39740.1"/>
    <property type="molecule type" value="Genomic_DNA"/>
</dbReference>
<reference evidence="1 2" key="1">
    <citation type="journal article" date="2014" name="PLoS ONE">
        <title>Global Analysis of Gene Expression Profiles in Physic Nut (Jatropha curcas L.) Seedlings Exposed to Salt Stress.</title>
        <authorList>
            <person name="Zhang L."/>
            <person name="Zhang C."/>
            <person name="Wu P."/>
            <person name="Chen Y."/>
            <person name="Li M."/>
            <person name="Jiang H."/>
            <person name="Wu G."/>
        </authorList>
    </citation>
    <scope>NUCLEOTIDE SEQUENCE [LARGE SCALE GENOMIC DNA]</scope>
    <source>
        <strain evidence="2">cv. GZQX0401</strain>
        <tissue evidence="1">Young leaves</tissue>
    </source>
</reference>
<sequence length="162" mass="18333">MAQPTFLPSFSFSFFSLLPFSPSSSRARQPLLSLSFAFPATVQQDEGGDRFFWRCWTRFQPPLAPIGPPAARIETISSDSHTLRSPATSRHFRRAQGELKVLIDSSPPDEHFPSTDLRFRLSFEETPWLAARRELSSSIRPNEPLTQQSDSRFDFLTKIGVG</sequence>
<accession>A0A067L5J0</accession>
<dbReference type="Proteomes" id="UP000027138">
    <property type="component" value="Unassembled WGS sequence"/>
</dbReference>
<keyword evidence="2" id="KW-1185">Reference proteome</keyword>
<name>A0A067L5J0_JATCU</name>
<gene>
    <name evidence="1" type="ORF">JCGZ_02760</name>
</gene>
<dbReference type="AlphaFoldDB" id="A0A067L5J0"/>
<evidence type="ECO:0000313" key="2">
    <source>
        <dbReference type="Proteomes" id="UP000027138"/>
    </source>
</evidence>